<dbReference type="SUPFAM" id="SSF54909">
    <property type="entry name" value="Dimeric alpha+beta barrel"/>
    <property type="match status" value="1"/>
</dbReference>
<gene>
    <name evidence="2" type="ORF">GGR37_001895</name>
</gene>
<keyword evidence="3" id="KW-1185">Reference proteome</keyword>
<dbReference type="AlphaFoldDB" id="A0A7W7AC95"/>
<proteinExistence type="predicted"/>
<sequence>MIYSRRTFVGGAAAVALLPLKGWTMEEIDPATTYALIGQIMAAPGKREELIGYLAEGSNAMPGNLAYQIWRDKADENSIWITEVWKDEASHKASLALPQVQEAIRKARPIISGFGARAEVEAAGGKR</sequence>
<comment type="caution">
    <text evidence="2">The sequence shown here is derived from an EMBL/GenBank/DDBJ whole genome shotgun (WGS) entry which is preliminary data.</text>
</comment>
<protein>
    <submittedName>
        <fullName evidence="2">Quinol monooxygenase YgiN</fullName>
    </submittedName>
</protein>
<evidence type="ECO:0000313" key="3">
    <source>
        <dbReference type="Proteomes" id="UP000538566"/>
    </source>
</evidence>
<dbReference type="EMBL" id="JACHOA010000003">
    <property type="protein sequence ID" value="MBB4613620.1"/>
    <property type="molecule type" value="Genomic_DNA"/>
</dbReference>
<reference evidence="2 3" key="1">
    <citation type="submission" date="2020-08" db="EMBL/GenBank/DDBJ databases">
        <title>Genomic Encyclopedia of Type Strains, Phase IV (KMG-IV): sequencing the most valuable type-strain genomes for metagenomic binning, comparative biology and taxonomic classification.</title>
        <authorList>
            <person name="Goeker M."/>
        </authorList>
    </citation>
    <scope>NUCLEOTIDE SEQUENCE [LARGE SCALE GENOMIC DNA]</scope>
    <source>
        <strain evidence="2 3">DSM 17507</strain>
    </source>
</reference>
<evidence type="ECO:0000313" key="2">
    <source>
        <dbReference type="EMBL" id="MBB4613620.1"/>
    </source>
</evidence>
<dbReference type="RefSeq" id="WP_258537065.1">
    <property type="nucleotide sequence ID" value="NZ_JACHOA010000003.1"/>
</dbReference>
<evidence type="ECO:0000259" key="1">
    <source>
        <dbReference type="PROSITE" id="PS51725"/>
    </source>
</evidence>
<dbReference type="InterPro" id="IPR011008">
    <property type="entry name" value="Dimeric_a/b-barrel"/>
</dbReference>
<dbReference type="Gene3D" id="3.30.70.100">
    <property type="match status" value="1"/>
</dbReference>
<keyword evidence="2" id="KW-0560">Oxidoreductase</keyword>
<keyword evidence="2" id="KW-0503">Monooxygenase</keyword>
<dbReference type="InterPro" id="IPR007138">
    <property type="entry name" value="ABM_dom"/>
</dbReference>
<accession>A0A7W7AC95</accession>
<feature type="domain" description="ABM" evidence="1">
    <location>
        <begin position="34"/>
        <end position="120"/>
    </location>
</feature>
<dbReference type="PROSITE" id="PS51725">
    <property type="entry name" value="ABM"/>
    <property type="match status" value="1"/>
</dbReference>
<dbReference type="GO" id="GO:0004497">
    <property type="term" value="F:monooxygenase activity"/>
    <property type="evidence" value="ECO:0007669"/>
    <property type="project" value="UniProtKB-KW"/>
</dbReference>
<dbReference type="Pfam" id="PF03992">
    <property type="entry name" value="ABM"/>
    <property type="match status" value="1"/>
</dbReference>
<organism evidence="2 3">
    <name type="scientific">Novosphingobium taihuense</name>
    <dbReference type="NCBI Taxonomy" id="260085"/>
    <lineage>
        <taxon>Bacteria</taxon>
        <taxon>Pseudomonadati</taxon>
        <taxon>Pseudomonadota</taxon>
        <taxon>Alphaproteobacteria</taxon>
        <taxon>Sphingomonadales</taxon>
        <taxon>Sphingomonadaceae</taxon>
        <taxon>Novosphingobium</taxon>
    </lineage>
</organism>
<name>A0A7W7AC95_9SPHN</name>
<dbReference type="Proteomes" id="UP000538566">
    <property type="component" value="Unassembled WGS sequence"/>
</dbReference>